<keyword evidence="2" id="KW-1185">Reference proteome</keyword>
<organism evidence="1 2">
    <name type="scientific">Ancylostoma ceylanicum</name>
    <dbReference type="NCBI Taxonomy" id="53326"/>
    <lineage>
        <taxon>Eukaryota</taxon>
        <taxon>Metazoa</taxon>
        <taxon>Ecdysozoa</taxon>
        <taxon>Nematoda</taxon>
        <taxon>Chromadorea</taxon>
        <taxon>Rhabditida</taxon>
        <taxon>Rhabditina</taxon>
        <taxon>Rhabditomorpha</taxon>
        <taxon>Strongyloidea</taxon>
        <taxon>Ancylostomatidae</taxon>
        <taxon>Ancylostomatinae</taxon>
        <taxon>Ancylostoma</taxon>
    </lineage>
</organism>
<evidence type="ECO:0000313" key="2">
    <source>
        <dbReference type="Proteomes" id="UP000024635"/>
    </source>
</evidence>
<dbReference type="EMBL" id="JARK01000691">
    <property type="protein sequence ID" value="EYC35271.1"/>
    <property type="molecule type" value="Genomic_DNA"/>
</dbReference>
<dbReference type="AlphaFoldDB" id="A0A016W6Q1"/>
<evidence type="ECO:0000313" key="1">
    <source>
        <dbReference type="EMBL" id="EYC35271.1"/>
    </source>
</evidence>
<comment type="caution">
    <text evidence="1">The sequence shown here is derived from an EMBL/GenBank/DDBJ whole genome shotgun (WGS) entry which is preliminary data.</text>
</comment>
<proteinExistence type="predicted"/>
<gene>
    <name evidence="1" type="primary">Acey_s1091.g3587</name>
    <name evidence="1" type="ORF">Y032_1091g3587</name>
</gene>
<dbReference type="OrthoDB" id="5902446at2759"/>
<name>A0A016W6Q1_9BILA</name>
<reference evidence="2" key="1">
    <citation type="journal article" date="2015" name="Nat. Genet.">
        <title>The genome and transcriptome of the zoonotic hookworm Ancylostoma ceylanicum identify infection-specific gene families.</title>
        <authorList>
            <person name="Schwarz E.M."/>
            <person name="Hu Y."/>
            <person name="Antoshechkin I."/>
            <person name="Miller M.M."/>
            <person name="Sternberg P.W."/>
            <person name="Aroian R.V."/>
        </authorList>
    </citation>
    <scope>NUCLEOTIDE SEQUENCE</scope>
    <source>
        <strain evidence="2">HY135</strain>
    </source>
</reference>
<protein>
    <submittedName>
        <fullName evidence="1">Uncharacterized protein</fullName>
    </submittedName>
</protein>
<dbReference type="Proteomes" id="UP000024635">
    <property type="component" value="Unassembled WGS sequence"/>
</dbReference>
<accession>A0A016W6Q1</accession>
<sequence length="112" mass="12821">MSDEQNLGLLIRKKLREKYSVKNLKPPPMQVKRTQIHIGNNICLRSSIAALKIGITLEEWNKSPIFCMLTNEERFAYKNGTLEVGSLKLPGLEICTDEVISWYRKEAEKASL</sequence>